<dbReference type="SUPFAM" id="SSF141562">
    <property type="entry name" value="At5g01610-like"/>
    <property type="match status" value="1"/>
</dbReference>
<dbReference type="PANTHER" id="PTHR31676:SF131">
    <property type="entry name" value="DUF538 DOMAIN-CONTAINING PROTEIN"/>
    <property type="match status" value="1"/>
</dbReference>
<proteinExistence type="predicted"/>
<dbReference type="PANTHER" id="PTHR31676">
    <property type="entry name" value="T31J12.3 PROTEIN-RELATED"/>
    <property type="match status" value="1"/>
</dbReference>
<dbReference type="InterPro" id="IPR007493">
    <property type="entry name" value="DUF538"/>
</dbReference>
<dbReference type="Pfam" id="PF04398">
    <property type="entry name" value="DUF538"/>
    <property type="match status" value="1"/>
</dbReference>
<evidence type="ECO:0000313" key="4">
    <source>
        <dbReference type="Proteomes" id="UP000233551"/>
    </source>
</evidence>
<reference evidence="3" key="1">
    <citation type="journal article" date="2017" name="Plant J.">
        <title>The pomegranate (Punica granatum L.) genome and the genomics of punicalagin biosynthesis.</title>
        <authorList>
            <person name="Qin G."/>
            <person name="Xu C."/>
            <person name="Ming R."/>
            <person name="Tang H."/>
            <person name="Guyot R."/>
            <person name="Kramer E.M."/>
            <person name="Hu Y."/>
            <person name="Yi X."/>
            <person name="Qi Y."/>
            <person name="Xu X."/>
            <person name="Gao Z."/>
            <person name="Pan H."/>
            <person name="Jian J."/>
            <person name="Tian Y."/>
            <person name="Yue Z."/>
            <person name="Xu Y."/>
        </authorList>
    </citation>
    <scope>NUCLEOTIDE SEQUENCE [LARGE SCALE GENOMIC DNA]</scope>
    <source>
        <strain evidence="3">cv. Dabenzi</strain>
    </source>
</reference>
<evidence type="ECO:0000313" key="1">
    <source>
        <dbReference type="EMBL" id="OWM81454.1"/>
    </source>
</evidence>
<accession>A0A218X967</accession>
<dbReference type="Gene3D" id="2.30.240.10">
    <property type="entry name" value="At5g01610-like"/>
    <property type="match status" value="1"/>
</dbReference>
<dbReference type="AlphaFoldDB" id="A0A218X967"/>
<protein>
    <recommendedName>
        <fullName evidence="5">DUF538 domain-containing protein</fullName>
    </recommendedName>
</protein>
<dbReference type="Proteomes" id="UP000233551">
    <property type="component" value="Unassembled WGS sequence"/>
</dbReference>
<name>A0A218X967_PUNGR</name>
<reference evidence="2 4" key="3">
    <citation type="submission" date="2017-11" db="EMBL/GenBank/DDBJ databases">
        <title>De-novo sequencing of pomegranate (Punica granatum L.) genome.</title>
        <authorList>
            <person name="Akparov Z."/>
            <person name="Amiraslanov A."/>
            <person name="Hajiyeva S."/>
            <person name="Abbasov M."/>
            <person name="Kaur K."/>
            <person name="Hamwieh A."/>
            <person name="Solovyev V."/>
            <person name="Salamov A."/>
            <person name="Braich B."/>
            <person name="Kosarev P."/>
            <person name="Mahmoud A."/>
            <person name="Hajiyev E."/>
            <person name="Babayeva S."/>
            <person name="Izzatullayeva V."/>
            <person name="Mammadov A."/>
            <person name="Mammadov A."/>
            <person name="Sharifova S."/>
            <person name="Ojaghi J."/>
            <person name="Eynullazada K."/>
            <person name="Bayramov B."/>
            <person name="Abdulazimova A."/>
            <person name="Shahmuradov I."/>
        </authorList>
    </citation>
    <scope>NUCLEOTIDE SEQUENCE [LARGE SCALE GENOMIC DNA]</scope>
    <source>
        <strain evidence="2">AG2017</strain>
        <strain evidence="4">cv. AG2017</strain>
        <tissue evidence="2">Leaf</tissue>
    </source>
</reference>
<evidence type="ECO:0000313" key="2">
    <source>
        <dbReference type="EMBL" id="PKI49617.1"/>
    </source>
</evidence>
<keyword evidence="4" id="KW-1185">Reference proteome</keyword>
<reference evidence="1" key="2">
    <citation type="submission" date="2017-06" db="EMBL/GenBank/DDBJ databases">
        <title>The pomegranate genome and the genomics of punicalagin biosynthesis.</title>
        <authorList>
            <person name="Xu C."/>
        </authorList>
    </citation>
    <scope>NUCLEOTIDE SEQUENCE [LARGE SCALE GENOMIC DNA]</scope>
    <source>
        <tissue evidence="1">Fresh leaf</tissue>
    </source>
</reference>
<evidence type="ECO:0000313" key="3">
    <source>
        <dbReference type="Proteomes" id="UP000197138"/>
    </source>
</evidence>
<dbReference type="EMBL" id="MTKT01002214">
    <property type="protein sequence ID" value="OWM81454.1"/>
    <property type="molecule type" value="Genomic_DNA"/>
</dbReference>
<dbReference type="EMBL" id="PGOL01002221">
    <property type="protein sequence ID" value="PKI49617.1"/>
    <property type="molecule type" value="Genomic_DNA"/>
</dbReference>
<dbReference type="InterPro" id="IPR036758">
    <property type="entry name" value="At5g01610-like"/>
</dbReference>
<dbReference type="STRING" id="22663.A0A218X967"/>
<comment type="caution">
    <text evidence="1">The sequence shown here is derived from an EMBL/GenBank/DDBJ whole genome shotgun (WGS) entry which is preliminary data.</text>
</comment>
<dbReference type="Proteomes" id="UP000197138">
    <property type="component" value="Unassembled WGS sequence"/>
</dbReference>
<sequence>MAEKEGAEIKKGAEGLKWAISLYEEFGFPAGLMPFTNVVEAGLVRSTGYWWVTIKKKMEHKFKKIGRLIVYDREMSGYIKKNRLWKLNGVKAKEPLFSAAISEITVDDPPTGNIRFKSIWGITLAYPIDAFDPNQ</sequence>
<gene>
    <name evidence="1" type="ORF">CDL15_Pgr007492</name>
    <name evidence="2" type="ORF">CRG98_030007</name>
</gene>
<evidence type="ECO:0008006" key="5">
    <source>
        <dbReference type="Google" id="ProtNLM"/>
    </source>
</evidence>
<dbReference type="GeneID" id="116195909"/>
<organism evidence="1 3">
    <name type="scientific">Punica granatum</name>
    <name type="common">Pomegranate</name>
    <dbReference type="NCBI Taxonomy" id="22663"/>
    <lineage>
        <taxon>Eukaryota</taxon>
        <taxon>Viridiplantae</taxon>
        <taxon>Streptophyta</taxon>
        <taxon>Embryophyta</taxon>
        <taxon>Tracheophyta</taxon>
        <taxon>Spermatophyta</taxon>
        <taxon>Magnoliopsida</taxon>
        <taxon>eudicotyledons</taxon>
        <taxon>Gunneridae</taxon>
        <taxon>Pentapetalae</taxon>
        <taxon>rosids</taxon>
        <taxon>malvids</taxon>
        <taxon>Myrtales</taxon>
        <taxon>Lythraceae</taxon>
        <taxon>Punica</taxon>
    </lineage>
</organism>